<evidence type="ECO:0000256" key="3">
    <source>
        <dbReference type="ARBA" id="ARBA00022692"/>
    </source>
</evidence>
<dbReference type="KEGG" id="fgi:OP10G_4412"/>
<evidence type="ECO:0000256" key="1">
    <source>
        <dbReference type="ARBA" id="ARBA00004162"/>
    </source>
</evidence>
<dbReference type="PANTHER" id="PTHR39083">
    <property type="entry name" value="CYCLIC DI-GMP-BINDING PROTEIN"/>
    <property type="match status" value="1"/>
</dbReference>
<proteinExistence type="predicted"/>
<feature type="transmembrane region" description="Helical" evidence="6">
    <location>
        <begin position="591"/>
        <end position="614"/>
    </location>
</feature>
<evidence type="ECO:0000313" key="7">
    <source>
        <dbReference type="EMBL" id="AIE87780.1"/>
    </source>
</evidence>
<dbReference type="Pfam" id="PF03170">
    <property type="entry name" value="BcsB"/>
    <property type="match status" value="2"/>
</dbReference>
<dbReference type="STRING" id="661478.OP10G_4412"/>
<sequence length="625" mass="67743">MRPGVQLTGNEYVELNYSCSPTLVEGLGSLTILLNGTPVDSRKTGGKAPQGQWRVTLPLKLFKQGFNELKIVSRQRSTDGPCQDLDNHGNWIRFNEGNRLHLERREPMAFPLYSYPFPFLDTLSTDVVQSRWVIPNGADPSLVSEMLGLASDWGELDRVHGLPIRVGVGTTTPAQNIIIGNIAGQVPPNFGDGPGYLVAYPGDYAGGSRLWITGKTPAGIYAARNTLAYPEMVDQLRGFRASIPGNTIADARPATTRIGTFTFTELGTPVITMNGAFHQHATLTVQRPVRVDLGRDSFINIRFRHSASLNPLRSILTVKVNGVPVSSARLDADNANGGFIKARIPVTELAKNIWQVDLEAYHDLAAVDCSKTYDEVAWTVIEGESSFELNTGQLGGRPYLDAFPYLVGRDGIAPRRSMISLSPNANESQLSLAAVIAARAAQVNRHSFDWDVKFGALPDSKNSSIAIGHYDEVSRFQPIAKQLLVSPQGNGHFAINPKIRVVNDALNGGAILQAIKSPTNEAGVLYVLLGADDAALDRFARLLADPKRSLALTGEAAVLTADGQLITLSTVSDAEVAQNRTTEQDRYTPNMLLIMTSIIVLVLLGIFLVARAFVKRTPKTHGTSA</sequence>
<dbReference type="GO" id="GO:0006011">
    <property type="term" value="P:UDP-alpha-D-glucose metabolic process"/>
    <property type="evidence" value="ECO:0007669"/>
    <property type="project" value="InterPro"/>
</dbReference>
<dbReference type="Gene3D" id="2.60.120.260">
    <property type="entry name" value="Galactose-binding domain-like"/>
    <property type="match status" value="2"/>
</dbReference>
<keyword evidence="3 6" id="KW-0812">Transmembrane</keyword>
<dbReference type="AlphaFoldDB" id="A0A068NY23"/>
<evidence type="ECO:0000256" key="4">
    <source>
        <dbReference type="ARBA" id="ARBA00022989"/>
    </source>
</evidence>
<name>A0A068NY23_FIMGI</name>
<keyword evidence="8" id="KW-1185">Reference proteome</keyword>
<organism evidence="7 8">
    <name type="scientific">Fimbriimonas ginsengisoli Gsoil 348</name>
    <dbReference type="NCBI Taxonomy" id="661478"/>
    <lineage>
        <taxon>Bacteria</taxon>
        <taxon>Bacillati</taxon>
        <taxon>Armatimonadota</taxon>
        <taxon>Fimbriimonadia</taxon>
        <taxon>Fimbriimonadales</taxon>
        <taxon>Fimbriimonadaceae</taxon>
        <taxon>Fimbriimonas</taxon>
    </lineage>
</organism>
<evidence type="ECO:0000313" key="8">
    <source>
        <dbReference type="Proteomes" id="UP000027982"/>
    </source>
</evidence>
<dbReference type="HOGENOM" id="CLU_437272_0_0_0"/>
<dbReference type="GO" id="GO:0005886">
    <property type="term" value="C:plasma membrane"/>
    <property type="evidence" value="ECO:0007669"/>
    <property type="project" value="UniProtKB-SubCell"/>
</dbReference>
<evidence type="ECO:0000256" key="2">
    <source>
        <dbReference type="ARBA" id="ARBA00022475"/>
    </source>
</evidence>
<accession>A0A068NY23</accession>
<protein>
    <submittedName>
        <fullName evidence="7">Uncharacterized protein</fullName>
    </submittedName>
</protein>
<comment type="subcellular location">
    <subcellularLocation>
        <location evidence="1">Cell membrane</location>
        <topology evidence="1">Single-pass membrane protein</topology>
    </subcellularLocation>
</comment>
<dbReference type="Proteomes" id="UP000027982">
    <property type="component" value="Chromosome"/>
</dbReference>
<evidence type="ECO:0000256" key="5">
    <source>
        <dbReference type="ARBA" id="ARBA00023136"/>
    </source>
</evidence>
<dbReference type="PANTHER" id="PTHR39083:SF1">
    <property type="entry name" value="CYCLIC DI-GMP-BINDING PROTEIN"/>
    <property type="match status" value="1"/>
</dbReference>
<keyword evidence="4 6" id="KW-1133">Transmembrane helix</keyword>
<reference evidence="7 8" key="1">
    <citation type="journal article" date="2014" name="PLoS ONE">
        <title>The first complete genome sequence of the class fimbriimonadia in the phylum armatimonadetes.</title>
        <authorList>
            <person name="Hu Z.Y."/>
            <person name="Wang Y.Z."/>
            <person name="Im W.T."/>
            <person name="Wang S.Y."/>
            <person name="Zhao G.P."/>
            <person name="Zheng H.J."/>
            <person name="Quan Z.X."/>
        </authorList>
    </citation>
    <scope>NUCLEOTIDE SEQUENCE [LARGE SCALE GENOMIC DNA]</scope>
    <source>
        <strain evidence="7">Gsoil 348</strain>
    </source>
</reference>
<keyword evidence="5 6" id="KW-0472">Membrane</keyword>
<dbReference type="EMBL" id="CP007139">
    <property type="protein sequence ID" value="AIE87780.1"/>
    <property type="molecule type" value="Genomic_DNA"/>
</dbReference>
<dbReference type="InterPro" id="IPR018513">
    <property type="entry name" value="Cell_synthase_bac"/>
</dbReference>
<gene>
    <name evidence="7" type="ORF">OP10G_4412</name>
</gene>
<keyword evidence="2" id="KW-1003">Cell membrane</keyword>
<evidence type="ECO:0000256" key="6">
    <source>
        <dbReference type="SAM" id="Phobius"/>
    </source>
</evidence>